<reference evidence="1 2" key="1">
    <citation type="submission" date="2015-11" db="EMBL/GenBank/DDBJ databases">
        <authorList>
            <person name="Varghese N."/>
        </authorList>
    </citation>
    <scope>NUCLEOTIDE SEQUENCE [LARGE SCALE GENOMIC DNA]</scope>
    <source>
        <strain evidence="1 2">JGI-24</strain>
    </source>
</reference>
<gene>
    <name evidence="1" type="ORF">JGI24_00323</name>
</gene>
<protein>
    <recommendedName>
        <fullName evidence="3">Capsule assembly Wzi family protein</fullName>
    </recommendedName>
</protein>
<name>A0A656D592_KRYT1</name>
<dbReference type="AlphaFoldDB" id="A0A656D592"/>
<dbReference type="RefSeq" id="WP_072149805.1">
    <property type="nucleotide sequence ID" value="NZ_CZVU01000008.1"/>
</dbReference>
<dbReference type="Proteomes" id="UP000243065">
    <property type="component" value="Unassembled WGS sequence"/>
</dbReference>
<proteinExistence type="predicted"/>
<evidence type="ECO:0000313" key="1">
    <source>
        <dbReference type="EMBL" id="CUS97713.1"/>
    </source>
</evidence>
<organism evidence="1 2">
    <name type="scientific">Kryptobacter tengchongensis</name>
    <dbReference type="NCBI Taxonomy" id="1643429"/>
    <lineage>
        <taxon>Bacteria</taxon>
        <taxon>Pseudomonadati</taxon>
        <taxon>Candidatus Kryptoniota</taxon>
        <taxon>Candidatus Kryptobacter</taxon>
    </lineage>
</organism>
<sequence>MRSIKILTLFFLSISLTISQNLQISGYIQTDDRIKLKDKTISWEEYRLNLTGQVEFEKTKFFSEIWLRNFGSSAVKKLSDLSDKNYVEPVNIEIREAYVDVKDFLIDNLDLKIGRQRIAWGTADKLNPTDNLNPDDLEDIWDYGRHLGSNAIKLSYYAGSFAITSVFIPTFTPAVLPRGNWVKIFADEFFTTDFPNLEELYEKIKIQNPESSLKESSKLGLKISKQDILGFDFSISYVYGRDDIPIPYKTIYSFMPMPSDRSVPDSVYLFFPRMKIIGFDFTGDIKGVGIWGEAGIFYPEEVNLEIAIKTPQYTTFNKILDKKNYTRFVFGLDYTFKNGIYANVQYLHGFLHERGRENLKNYIVFNFERKFMNDRLKVNFLSGGAEFKALKNIKSNYAFIYNPQITYNPVDNLEFIIGGRIIDGKGKTTFSKLSDRDEIYLKVKYSF</sequence>
<dbReference type="EMBL" id="CZVU01000008">
    <property type="protein sequence ID" value="CUS97713.1"/>
    <property type="molecule type" value="Genomic_DNA"/>
</dbReference>
<dbReference type="OrthoDB" id="9801336at2"/>
<keyword evidence="2" id="KW-1185">Reference proteome</keyword>
<evidence type="ECO:0008006" key="3">
    <source>
        <dbReference type="Google" id="ProtNLM"/>
    </source>
</evidence>
<evidence type="ECO:0000313" key="2">
    <source>
        <dbReference type="Proteomes" id="UP000243065"/>
    </source>
</evidence>
<accession>A0A656D592</accession>